<evidence type="ECO:0000256" key="7">
    <source>
        <dbReference type="ARBA" id="ARBA00023303"/>
    </source>
</evidence>
<proteinExistence type="predicted"/>
<feature type="transmembrane region" description="Helical" evidence="9">
    <location>
        <begin position="666"/>
        <end position="688"/>
    </location>
</feature>
<accession>A0A6L2Q3H4</accession>
<evidence type="ECO:0000256" key="9">
    <source>
        <dbReference type="SAM" id="Phobius"/>
    </source>
</evidence>
<keyword evidence="2" id="KW-0813">Transport</keyword>
<evidence type="ECO:0000256" key="3">
    <source>
        <dbReference type="ARBA" id="ARBA00022692"/>
    </source>
</evidence>
<keyword evidence="6 9" id="KW-0472">Membrane</keyword>
<feature type="transmembrane region" description="Helical" evidence="9">
    <location>
        <begin position="390"/>
        <end position="412"/>
    </location>
</feature>
<evidence type="ECO:0000313" key="12">
    <source>
        <dbReference type="Proteomes" id="UP000502823"/>
    </source>
</evidence>
<dbReference type="SUPFAM" id="SSF81324">
    <property type="entry name" value="Voltage-gated potassium channels"/>
    <property type="match status" value="1"/>
</dbReference>
<evidence type="ECO:0000256" key="1">
    <source>
        <dbReference type="ARBA" id="ARBA00004141"/>
    </source>
</evidence>
<organism evidence="11 12">
    <name type="scientific">Coptotermes formosanus</name>
    <name type="common">Formosan subterranean termite</name>
    <dbReference type="NCBI Taxonomy" id="36987"/>
    <lineage>
        <taxon>Eukaryota</taxon>
        <taxon>Metazoa</taxon>
        <taxon>Ecdysozoa</taxon>
        <taxon>Arthropoda</taxon>
        <taxon>Hexapoda</taxon>
        <taxon>Insecta</taxon>
        <taxon>Pterygota</taxon>
        <taxon>Neoptera</taxon>
        <taxon>Polyneoptera</taxon>
        <taxon>Dictyoptera</taxon>
        <taxon>Blattodea</taxon>
        <taxon>Blattoidea</taxon>
        <taxon>Termitoidae</taxon>
        <taxon>Rhinotermitidae</taxon>
        <taxon>Coptotermes</taxon>
    </lineage>
</organism>
<feature type="domain" description="Potassium channel" evidence="10">
    <location>
        <begin position="483"/>
        <end position="538"/>
    </location>
</feature>
<protein>
    <recommendedName>
        <fullName evidence="10">Potassium channel domain-containing protein</fullName>
    </recommendedName>
</protein>
<name>A0A6L2Q3H4_COPFO</name>
<feature type="region of interest" description="Disordered" evidence="8">
    <location>
        <begin position="212"/>
        <end position="264"/>
    </location>
</feature>
<evidence type="ECO:0000313" key="11">
    <source>
        <dbReference type="EMBL" id="GFG39276.1"/>
    </source>
</evidence>
<comment type="subcellular location">
    <subcellularLocation>
        <location evidence="1">Membrane</location>
        <topology evidence="1">Multi-pass membrane protein</topology>
    </subcellularLocation>
</comment>
<evidence type="ECO:0000256" key="6">
    <source>
        <dbReference type="ARBA" id="ARBA00023136"/>
    </source>
</evidence>
<dbReference type="GO" id="GO:0005886">
    <property type="term" value="C:plasma membrane"/>
    <property type="evidence" value="ECO:0007669"/>
    <property type="project" value="TreeGrafter"/>
</dbReference>
<comment type="caution">
    <text evidence="11">The sequence shown here is derived from an EMBL/GenBank/DDBJ whole genome shotgun (WGS) entry which is preliminary data.</text>
</comment>
<dbReference type="InterPro" id="IPR003280">
    <property type="entry name" value="2pore_dom_K_chnl"/>
</dbReference>
<dbReference type="Pfam" id="PF07885">
    <property type="entry name" value="Ion_trans_2"/>
    <property type="match status" value="1"/>
</dbReference>
<evidence type="ECO:0000256" key="4">
    <source>
        <dbReference type="ARBA" id="ARBA00022989"/>
    </source>
</evidence>
<sequence length="705" mass="78532">MHRAYPILPTPVVLPLYHPPNSASYDSNRSSPPHPEINSPSPTCSKRYKIPSLDAINHSSQNLPIYSQQNEKLVSILRNRGKCTKSRNNRGISDLNLETNNDDMNVTYEEADDYERGNVSRGQYELCRGQESVEDEFQLNIPGAVIESCNHSTQIFVKVLNQQPHGSSQRICNIKEDKNGGITIYMSQPQKGHDNISNPKQYENNYQQLKRQKDSQNLQNYPPEPPKITPRKTKRKTNKEAKTQSKKAYAVEHSPSKEQQECHNISGTSKMNATLPSVEESQLNVQNYDHDVSRNTERNKDDTKVAISAEGEVILDNLKAIHKDTESPLSVNNKELVAGRYMSVGVQVSPLPQYRLRFLPISSCTAYDSSESQHNGVERIRFCLQLVGRWMLSQCGLGVIIFVWALLGAAAFRATEGPYEEHTARELLGRQHELVIELARDLRILKQEEPGWHNRIEYYVDKHKEMLLEAVSEGYGEGGSKGKIWSYPGCLLFAVSLLTTLGFGAPVPRTTMGRISAVIFSAIGIPLHLLLVLNVGMLVAVKLQFLATRWQPGTPLLTALFQCCCQYRVNKPSSPVQHHIPASEDHISAIDTNNARLNKVSMNPSLSPPKWLKWFPAVSIFLYYIFGVLVFGVGRTQPFAACLLFPLDFTAAGGVGLTSGTTRTFYAIYLEGAVTLAAISVSILQVSASRGLTDLGLKLGLLTNS</sequence>
<keyword evidence="12" id="KW-1185">Reference proteome</keyword>
<dbReference type="GO" id="GO:0022841">
    <property type="term" value="F:potassium ion leak channel activity"/>
    <property type="evidence" value="ECO:0007669"/>
    <property type="project" value="TreeGrafter"/>
</dbReference>
<reference evidence="12" key="1">
    <citation type="submission" date="2020-01" db="EMBL/GenBank/DDBJ databases">
        <title>Draft genome sequence of the Termite Coptotermes fromosanus.</title>
        <authorList>
            <person name="Itakura S."/>
            <person name="Yosikawa Y."/>
            <person name="Umezawa K."/>
        </authorList>
    </citation>
    <scope>NUCLEOTIDE SEQUENCE [LARGE SCALE GENOMIC DNA]</scope>
</reference>
<dbReference type="InterPro" id="IPR013099">
    <property type="entry name" value="K_chnl_dom"/>
</dbReference>
<feature type="transmembrane region" description="Helical" evidence="9">
    <location>
        <begin position="611"/>
        <end position="632"/>
    </location>
</feature>
<feature type="region of interest" description="Disordered" evidence="8">
    <location>
        <begin position="23"/>
        <end position="44"/>
    </location>
</feature>
<dbReference type="Gene3D" id="1.10.287.70">
    <property type="match status" value="1"/>
</dbReference>
<keyword evidence="5" id="KW-0406">Ion transport</keyword>
<dbReference type="PANTHER" id="PTHR11003">
    <property type="entry name" value="POTASSIUM CHANNEL, SUBFAMILY K"/>
    <property type="match status" value="1"/>
</dbReference>
<dbReference type="GO" id="GO:0030322">
    <property type="term" value="P:stabilization of membrane potential"/>
    <property type="evidence" value="ECO:0007669"/>
    <property type="project" value="TreeGrafter"/>
</dbReference>
<dbReference type="Proteomes" id="UP000502823">
    <property type="component" value="Unassembled WGS sequence"/>
</dbReference>
<evidence type="ECO:0000259" key="10">
    <source>
        <dbReference type="Pfam" id="PF07885"/>
    </source>
</evidence>
<keyword evidence="3 9" id="KW-0812">Transmembrane</keyword>
<dbReference type="PANTHER" id="PTHR11003:SF87">
    <property type="entry name" value="POTASSIUM CHANNEL DOMAIN-CONTAINING PROTEIN"/>
    <property type="match status" value="1"/>
</dbReference>
<dbReference type="EMBL" id="BLKM01000895">
    <property type="protein sequence ID" value="GFG39276.1"/>
    <property type="molecule type" value="Genomic_DNA"/>
</dbReference>
<gene>
    <name evidence="11" type="ORF">Cfor_02201</name>
</gene>
<feature type="transmembrane region" description="Helical" evidence="9">
    <location>
        <begin position="517"/>
        <end position="541"/>
    </location>
</feature>
<evidence type="ECO:0000256" key="2">
    <source>
        <dbReference type="ARBA" id="ARBA00022448"/>
    </source>
</evidence>
<evidence type="ECO:0000256" key="5">
    <source>
        <dbReference type="ARBA" id="ARBA00023065"/>
    </source>
</evidence>
<feature type="transmembrane region" description="Helical" evidence="9">
    <location>
        <begin position="484"/>
        <end position="505"/>
    </location>
</feature>
<dbReference type="GO" id="GO:0015271">
    <property type="term" value="F:outward rectifier potassium channel activity"/>
    <property type="evidence" value="ECO:0007669"/>
    <property type="project" value="TreeGrafter"/>
</dbReference>
<keyword evidence="4 9" id="KW-1133">Transmembrane helix</keyword>
<dbReference type="AlphaFoldDB" id="A0A6L2Q3H4"/>
<dbReference type="InParanoid" id="A0A6L2Q3H4"/>
<keyword evidence="7" id="KW-0407">Ion channel</keyword>
<dbReference type="OrthoDB" id="6433782at2759"/>
<feature type="transmembrane region" description="Helical" evidence="9">
    <location>
        <begin position="639"/>
        <end position="660"/>
    </location>
</feature>
<evidence type="ECO:0000256" key="8">
    <source>
        <dbReference type="SAM" id="MobiDB-lite"/>
    </source>
</evidence>